<proteinExistence type="predicted"/>
<reference evidence="1 2" key="1">
    <citation type="submission" date="2020-05" db="EMBL/GenBank/DDBJ databases">
        <title>Horizontal transmission and recombination maintain forever young bacterial symbiont genomes.</title>
        <authorList>
            <person name="Russell S.L."/>
            <person name="Pepper-Tunick E."/>
            <person name="Svedberg J."/>
            <person name="Byrne A."/>
            <person name="Ruelas Castillo J."/>
            <person name="Vollmers C."/>
            <person name="Beinart R.A."/>
            <person name="Corbett-Detig R."/>
        </authorList>
    </citation>
    <scope>NUCLEOTIDE SEQUENCE [LARGE SCALE GENOMIC DNA]</scope>
    <source>
        <strain evidence="1">455</strain>
    </source>
</reference>
<gene>
    <name evidence="1" type="ORF">H0A76_04325</name>
</gene>
<protein>
    <recommendedName>
        <fullName evidence="3">Tetratricopeptide repeat protein</fullName>
    </recommendedName>
</protein>
<organism evidence="1 2">
    <name type="scientific">Candidatus Thiodubiliella endoseptemdiera</name>
    <dbReference type="NCBI Taxonomy" id="2738886"/>
    <lineage>
        <taxon>Bacteria</taxon>
        <taxon>Pseudomonadati</taxon>
        <taxon>Pseudomonadota</taxon>
        <taxon>Gammaproteobacteria</taxon>
        <taxon>Candidatus Pseudothioglobaceae</taxon>
        <taxon>Candidatus Thiodubiliella</taxon>
    </lineage>
</organism>
<evidence type="ECO:0000313" key="1">
    <source>
        <dbReference type="EMBL" id="NYT27176.1"/>
    </source>
</evidence>
<sequence>MRGNYQQALDKIAWLDNKKLRGCIGLRKANAYYWLEQHQDAIDIAQQLIPYFEKTKYYNEHDRNYLLFCAKIKVFRNYEKKT</sequence>
<accession>A0A853F0T8</accession>
<name>A0A853F0T8_9GAMM</name>
<comment type="caution">
    <text evidence="1">The sequence shown here is derived from an EMBL/GenBank/DDBJ whole genome shotgun (WGS) entry which is preliminary data.</text>
</comment>
<dbReference type="EMBL" id="JACCHT010000001">
    <property type="protein sequence ID" value="NYT27176.1"/>
    <property type="molecule type" value="Genomic_DNA"/>
</dbReference>
<evidence type="ECO:0000313" key="2">
    <source>
        <dbReference type="Proteomes" id="UP000568751"/>
    </source>
</evidence>
<dbReference type="Proteomes" id="UP000568751">
    <property type="component" value="Unassembled WGS sequence"/>
</dbReference>
<evidence type="ECO:0008006" key="3">
    <source>
        <dbReference type="Google" id="ProtNLM"/>
    </source>
</evidence>
<dbReference type="AlphaFoldDB" id="A0A853F0T8"/>